<gene>
    <name evidence="2" type="ORF">AM4_059</name>
</gene>
<accession>A0A1W6JKI8</accession>
<evidence type="ECO:0000313" key="3">
    <source>
        <dbReference type="Proteomes" id="UP000223361"/>
    </source>
</evidence>
<keyword evidence="3" id="KW-1185">Reference proteome</keyword>
<keyword evidence="1" id="KW-1133">Transmembrane helix</keyword>
<dbReference type="Proteomes" id="UP000223361">
    <property type="component" value="Segment"/>
</dbReference>
<feature type="transmembrane region" description="Helical" evidence="1">
    <location>
        <begin position="6"/>
        <end position="23"/>
    </location>
</feature>
<proteinExistence type="predicted"/>
<organism evidence="2 3">
    <name type="scientific">Lactococcus phage AM4</name>
    <dbReference type="NCBI Taxonomy" id="1965472"/>
    <lineage>
        <taxon>Viruses</taxon>
        <taxon>Duplodnaviria</taxon>
        <taxon>Heunggongvirae</taxon>
        <taxon>Uroviricota</taxon>
        <taxon>Caudoviricetes</taxon>
        <taxon>Audreyjarvisvirus</taxon>
        <taxon>Audreyjarvisvirus AM4</taxon>
    </lineage>
</organism>
<feature type="transmembrane region" description="Helical" evidence="1">
    <location>
        <begin position="35"/>
        <end position="54"/>
    </location>
</feature>
<keyword evidence="1" id="KW-0812">Transmembrane</keyword>
<reference evidence="2 3" key="1">
    <citation type="journal article" date="2017" name="Viruses">
        <title>Phage Biodiversity in Artisanal Cheese Wheys Reflects the Complexity of the Fermentation Process.</title>
        <authorList>
            <person name="Mahony J."/>
            <person name="Moscarelli A."/>
            <person name="Kelleher P."/>
            <person name="Lugli G.A."/>
            <person name="Ventura M."/>
            <person name="Settanni L."/>
            <person name="van Sinderen D."/>
        </authorList>
    </citation>
    <scope>NUCLEOTIDE SEQUENCE [LARGE SCALE GENOMIC DNA]</scope>
</reference>
<evidence type="ECO:0000313" key="2">
    <source>
        <dbReference type="EMBL" id="ARM66718.1"/>
    </source>
</evidence>
<dbReference type="EMBL" id="KY554771">
    <property type="protein sequence ID" value="ARM66718.1"/>
    <property type="molecule type" value="Genomic_DNA"/>
</dbReference>
<name>A0A1W6JKI8_9CAUD</name>
<protein>
    <submittedName>
        <fullName evidence="2">Uncharacterized protein</fullName>
    </submittedName>
</protein>
<evidence type="ECO:0000256" key="1">
    <source>
        <dbReference type="SAM" id="Phobius"/>
    </source>
</evidence>
<keyword evidence="1" id="KW-0472">Membrane</keyword>
<sequence length="64" mass="7620">MDTTTALKITVTAVIGYLFEYGWYKSVEWISEWNYTCGMIWLLVTFAIQLFLVLKFTDDFLDFF</sequence>